<protein>
    <submittedName>
        <fullName evidence="1">Uncharacterized protein</fullName>
    </submittedName>
</protein>
<gene>
    <name evidence="1" type="ORF">CLV70_12220</name>
</gene>
<dbReference type="AlphaFoldDB" id="A0A2T0RI31"/>
<evidence type="ECO:0000313" key="1">
    <source>
        <dbReference type="EMBL" id="PRY20781.1"/>
    </source>
</evidence>
<accession>A0A2T0RI31</accession>
<dbReference type="EMBL" id="PVZG01000022">
    <property type="protein sequence ID" value="PRY20781.1"/>
    <property type="molecule type" value="Genomic_DNA"/>
</dbReference>
<comment type="caution">
    <text evidence="1">The sequence shown here is derived from an EMBL/GenBank/DDBJ whole genome shotgun (WGS) entry which is preliminary data.</text>
</comment>
<dbReference type="RefSeq" id="WP_106130492.1">
    <property type="nucleotide sequence ID" value="NZ_PVZG01000022.1"/>
</dbReference>
<dbReference type="OrthoDB" id="3618826at2"/>
<proteinExistence type="predicted"/>
<reference evidence="1 2" key="1">
    <citation type="submission" date="2018-03" db="EMBL/GenBank/DDBJ databases">
        <title>Genomic Encyclopedia of Archaeal and Bacterial Type Strains, Phase II (KMG-II): from individual species to whole genera.</title>
        <authorList>
            <person name="Goeker M."/>
        </authorList>
    </citation>
    <scope>NUCLEOTIDE SEQUENCE [LARGE SCALE GENOMIC DNA]</scope>
    <source>
        <strain evidence="1 2">DSM 45348</strain>
    </source>
</reference>
<sequence length="150" mass="16942">MGASGWDYHVEYQPDLGKALRELRARVFAEGDYWWAEPCEFGKSAMDFPNRPRTEEELWSSELVRESGTHSILDMHEIVRPGENPDYCTVEPVTEAEALRSAGVGLASLTRAHVDRIEGLAERRWFGRCAVLHDDAGRPAEIYFWGASGD</sequence>
<dbReference type="Proteomes" id="UP000239209">
    <property type="component" value="Unassembled WGS sequence"/>
</dbReference>
<evidence type="ECO:0000313" key="2">
    <source>
        <dbReference type="Proteomes" id="UP000239209"/>
    </source>
</evidence>
<name>A0A2T0RI31_9ACTN</name>
<organism evidence="1 2">
    <name type="scientific">Pseudosporangium ferrugineum</name>
    <dbReference type="NCBI Taxonomy" id="439699"/>
    <lineage>
        <taxon>Bacteria</taxon>
        <taxon>Bacillati</taxon>
        <taxon>Actinomycetota</taxon>
        <taxon>Actinomycetes</taxon>
        <taxon>Micromonosporales</taxon>
        <taxon>Micromonosporaceae</taxon>
        <taxon>Pseudosporangium</taxon>
    </lineage>
</organism>
<keyword evidence="2" id="KW-1185">Reference proteome</keyword>